<name>A0ABT2GPU9_9MICO</name>
<dbReference type="RefSeq" id="WP_259507009.1">
    <property type="nucleotide sequence ID" value="NZ_JANLCM010000001.1"/>
</dbReference>
<evidence type="ECO:0000313" key="2">
    <source>
        <dbReference type="EMBL" id="MCS5718242.1"/>
    </source>
</evidence>
<feature type="transmembrane region" description="Helical" evidence="1">
    <location>
        <begin position="69"/>
        <end position="88"/>
    </location>
</feature>
<keyword evidence="1" id="KW-1133">Transmembrane helix</keyword>
<evidence type="ECO:0000256" key="1">
    <source>
        <dbReference type="SAM" id="Phobius"/>
    </source>
</evidence>
<keyword evidence="1" id="KW-0472">Membrane</keyword>
<gene>
    <name evidence="2" type="ORF">N1027_08830</name>
</gene>
<accession>A0ABT2GPU9</accession>
<proteinExistence type="predicted"/>
<reference evidence="2" key="1">
    <citation type="submission" date="2022-08" db="EMBL/GenBank/DDBJ databases">
        <authorList>
            <person name="Deng Y."/>
            <person name="Han X.-F."/>
            <person name="Zhang Y.-Q."/>
        </authorList>
    </citation>
    <scope>NUCLEOTIDE SEQUENCE</scope>
    <source>
        <strain evidence="2">CPCC 205763</strain>
    </source>
</reference>
<dbReference type="EMBL" id="JANLCM010000001">
    <property type="protein sequence ID" value="MCS5718242.1"/>
    <property type="molecule type" value="Genomic_DNA"/>
</dbReference>
<keyword evidence="1" id="KW-0812">Transmembrane</keyword>
<keyword evidence="3" id="KW-1185">Reference proteome</keyword>
<sequence>MPSSVLDTEPLSACPSPAELRAYRKGRGEVNGPRVRVRPCLGGLSYTALLVTSGLTTGLLAAVGANPRAVLVGGLLTAGSAVGAVVCARSTSIRTGLREYRLAAFAARNGLVYERGVATPSVPGLRYSDGAGRPLRRFTGENAGVPVEAGNYRHPAGDVSGYVIVGRQFEIVAPFDFAEPAEWHRAWGLLRTAS</sequence>
<protein>
    <submittedName>
        <fullName evidence="2">Uncharacterized protein</fullName>
    </submittedName>
</protein>
<comment type="caution">
    <text evidence="2">The sequence shown here is derived from an EMBL/GenBank/DDBJ whole genome shotgun (WGS) entry which is preliminary data.</text>
</comment>
<dbReference type="Proteomes" id="UP001165584">
    <property type="component" value="Unassembled WGS sequence"/>
</dbReference>
<evidence type="ECO:0000313" key="3">
    <source>
        <dbReference type="Proteomes" id="UP001165584"/>
    </source>
</evidence>
<feature type="transmembrane region" description="Helical" evidence="1">
    <location>
        <begin position="44"/>
        <end position="63"/>
    </location>
</feature>
<organism evidence="2 3">
    <name type="scientific">Herbiconiux aconitum</name>
    <dbReference type="NCBI Taxonomy" id="2970913"/>
    <lineage>
        <taxon>Bacteria</taxon>
        <taxon>Bacillati</taxon>
        <taxon>Actinomycetota</taxon>
        <taxon>Actinomycetes</taxon>
        <taxon>Micrococcales</taxon>
        <taxon>Microbacteriaceae</taxon>
        <taxon>Herbiconiux</taxon>
    </lineage>
</organism>